<dbReference type="Gene3D" id="3.30.700.10">
    <property type="entry name" value="Glycoprotein, Type 4 Pilin"/>
    <property type="match status" value="1"/>
</dbReference>
<dbReference type="PROSITE" id="PS00409">
    <property type="entry name" value="PROKAR_NTER_METHYL"/>
    <property type="match status" value="1"/>
</dbReference>
<dbReference type="NCBIfam" id="TIGR02532">
    <property type="entry name" value="IV_pilin_GFxxxE"/>
    <property type="match status" value="1"/>
</dbReference>
<keyword evidence="1" id="KW-1133">Transmembrane helix</keyword>
<sequence length="325" mass="35839">MKLPARLRGFTLVELLVVIAIIAILIALLLPAVQQAREAARRSQCKNNLKQLGLAFHNYHDTHRILPPATINPGCRTCDTVPSAANNVLPNVRNTTGFLLILPFLEQAALYSKLDFDESVGYARRNTSPQGTWSSSPASNVAALQNVHLDVFACPSDPDDLPGVNNSQNWHYYSLNYSRSSYGFISPYWDDNSNNINLYWGTSSNDMSVRPAFGINGAARMRDITDGTSNSILLCETQMGKHDSNYGPYWGTWTNTYWLKMSQGINRINSPAVDKLYAWTPGSHHVGGCQVLLGDGSVRFVGENINTSMSYDLVSIADGDVIAEF</sequence>
<dbReference type="PANTHER" id="PTHR30093">
    <property type="entry name" value="GENERAL SECRETION PATHWAY PROTEIN G"/>
    <property type="match status" value="1"/>
</dbReference>
<organism evidence="3 4">
    <name type="scientific">Calycomorphotria hydatis</name>
    <dbReference type="NCBI Taxonomy" id="2528027"/>
    <lineage>
        <taxon>Bacteria</taxon>
        <taxon>Pseudomonadati</taxon>
        <taxon>Planctomycetota</taxon>
        <taxon>Planctomycetia</taxon>
        <taxon>Planctomycetales</taxon>
        <taxon>Planctomycetaceae</taxon>
        <taxon>Calycomorphotria</taxon>
    </lineage>
</organism>
<proteinExistence type="predicted"/>
<dbReference type="NCBIfam" id="TIGR04294">
    <property type="entry name" value="pre_pil_HX9DG"/>
    <property type="match status" value="1"/>
</dbReference>
<dbReference type="InterPro" id="IPR027558">
    <property type="entry name" value="Pre_pil_HX9DG_C"/>
</dbReference>
<name>A0A517TB65_9PLAN</name>
<dbReference type="Pfam" id="PF07596">
    <property type="entry name" value="SBP_bac_10"/>
    <property type="match status" value="1"/>
</dbReference>
<dbReference type="InterPro" id="IPR012902">
    <property type="entry name" value="N_methyl_site"/>
</dbReference>
<dbReference type="AlphaFoldDB" id="A0A517TB65"/>
<keyword evidence="1" id="KW-0812">Transmembrane</keyword>
<keyword evidence="1" id="KW-0472">Membrane</keyword>
<dbReference type="InterPro" id="IPR045584">
    <property type="entry name" value="Pilin-like"/>
</dbReference>
<dbReference type="EMBL" id="CP036316">
    <property type="protein sequence ID" value="QDT65614.1"/>
    <property type="molecule type" value="Genomic_DNA"/>
</dbReference>
<feature type="domain" description="DUF1559" evidence="2">
    <location>
        <begin position="34"/>
        <end position="306"/>
    </location>
</feature>
<dbReference type="KEGG" id="chya:V22_28710"/>
<evidence type="ECO:0000259" key="2">
    <source>
        <dbReference type="Pfam" id="PF07596"/>
    </source>
</evidence>
<dbReference type="RefSeq" id="WP_145263837.1">
    <property type="nucleotide sequence ID" value="NZ_CP036316.1"/>
</dbReference>
<evidence type="ECO:0000256" key="1">
    <source>
        <dbReference type="SAM" id="Phobius"/>
    </source>
</evidence>
<feature type="transmembrane region" description="Helical" evidence="1">
    <location>
        <begin position="12"/>
        <end position="33"/>
    </location>
</feature>
<dbReference type="SUPFAM" id="SSF54523">
    <property type="entry name" value="Pili subunits"/>
    <property type="match status" value="1"/>
</dbReference>
<gene>
    <name evidence="3" type="ORF">V22_28710</name>
</gene>
<dbReference type="Pfam" id="PF07963">
    <property type="entry name" value="N_methyl"/>
    <property type="match status" value="1"/>
</dbReference>
<evidence type="ECO:0000313" key="4">
    <source>
        <dbReference type="Proteomes" id="UP000319976"/>
    </source>
</evidence>
<dbReference type="Proteomes" id="UP000319976">
    <property type="component" value="Chromosome"/>
</dbReference>
<dbReference type="PANTHER" id="PTHR30093:SF2">
    <property type="entry name" value="TYPE II SECRETION SYSTEM PROTEIN H"/>
    <property type="match status" value="1"/>
</dbReference>
<accession>A0A517TB65</accession>
<protein>
    <submittedName>
        <fullName evidence="3">Putative major pilin subunit</fullName>
    </submittedName>
</protein>
<dbReference type="InterPro" id="IPR011453">
    <property type="entry name" value="DUF1559"/>
</dbReference>
<reference evidence="3 4" key="1">
    <citation type="submission" date="2019-02" db="EMBL/GenBank/DDBJ databases">
        <title>Deep-cultivation of Planctomycetes and their phenomic and genomic characterization uncovers novel biology.</title>
        <authorList>
            <person name="Wiegand S."/>
            <person name="Jogler M."/>
            <person name="Boedeker C."/>
            <person name="Pinto D."/>
            <person name="Vollmers J."/>
            <person name="Rivas-Marin E."/>
            <person name="Kohn T."/>
            <person name="Peeters S.H."/>
            <person name="Heuer A."/>
            <person name="Rast P."/>
            <person name="Oberbeckmann S."/>
            <person name="Bunk B."/>
            <person name="Jeske O."/>
            <person name="Meyerdierks A."/>
            <person name="Storesund J.E."/>
            <person name="Kallscheuer N."/>
            <person name="Luecker S."/>
            <person name="Lage O.M."/>
            <person name="Pohl T."/>
            <person name="Merkel B.J."/>
            <person name="Hornburger P."/>
            <person name="Mueller R.-W."/>
            <person name="Bruemmer F."/>
            <person name="Labrenz M."/>
            <person name="Spormann A.M."/>
            <person name="Op den Camp H."/>
            <person name="Overmann J."/>
            <person name="Amann R."/>
            <person name="Jetten M.S.M."/>
            <person name="Mascher T."/>
            <person name="Medema M.H."/>
            <person name="Devos D.P."/>
            <person name="Kaster A.-K."/>
            <person name="Ovreas L."/>
            <person name="Rohde M."/>
            <person name="Galperin M.Y."/>
            <person name="Jogler C."/>
        </authorList>
    </citation>
    <scope>NUCLEOTIDE SEQUENCE [LARGE SCALE GENOMIC DNA]</scope>
    <source>
        <strain evidence="3 4">V22</strain>
    </source>
</reference>
<keyword evidence="4" id="KW-1185">Reference proteome</keyword>
<evidence type="ECO:0000313" key="3">
    <source>
        <dbReference type="EMBL" id="QDT65614.1"/>
    </source>
</evidence>
<dbReference type="OrthoDB" id="241095at2"/>